<keyword evidence="3" id="KW-1185">Reference proteome</keyword>
<proteinExistence type="predicted"/>
<evidence type="ECO:0000256" key="1">
    <source>
        <dbReference type="SAM" id="MobiDB-lite"/>
    </source>
</evidence>
<protein>
    <submittedName>
        <fullName evidence="2">Uncharacterized protein</fullName>
    </submittedName>
</protein>
<feature type="compositionally biased region" description="Basic and acidic residues" evidence="1">
    <location>
        <begin position="231"/>
        <end position="249"/>
    </location>
</feature>
<organism evidence="2 3">
    <name type="scientific">Saguinus oedipus</name>
    <name type="common">Cotton-top tamarin</name>
    <name type="synonym">Oedipomidas oedipus</name>
    <dbReference type="NCBI Taxonomy" id="9490"/>
    <lineage>
        <taxon>Eukaryota</taxon>
        <taxon>Metazoa</taxon>
        <taxon>Chordata</taxon>
        <taxon>Craniata</taxon>
        <taxon>Vertebrata</taxon>
        <taxon>Euteleostomi</taxon>
        <taxon>Mammalia</taxon>
        <taxon>Eutheria</taxon>
        <taxon>Euarchontoglires</taxon>
        <taxon>Primates</taxon>
        <taxon>Haplorrhini</taxon>
        <taxon>Platyrrhini</taxon>
        <taxon>Cebidae</taxon>
        <taxon>Callitrichinae</taxon>
        <taxon>Saguinus</taxon>
    </lineage>
</organism>
<comment type="caution">
    <text evidence="2">The sequence shown here is derived from an EMBL/GenBank/DDBJ whole genome shotgun (WGS) entry which is preliminary data.</text>
</comment>
<dbReference type="Proteomes" id="UP001266305">
    <property type="component" value="Unassembled WGS sequence"/>
</dbReference>
<sequence>MKAKGGKLETTLLQLPCGPGASARLLKGRGSASLAPPSLCLRRGRTATLPIARELQPPRCSFQEGRAGPGHSQDPLPPGIPGALGSPNPSPPRTEPAASPDTMSRGGSRGGARGEVTPSHVCARPRRPGPAWKPPRRSRGTRTLGTHSGGCRPRTRGSAECARDPQSRQVPRAGPPALIAGERWARRARAADTTGRGCRGHRPIGPRRGGGGARPGQSFRGAAANLAPREPQAKEPPRTAIGERSRGRG</sequence>
<evidence type="ECO:0000313" key="3">
    <source>
        <dbReference type="Proteomes" id="UP001266305"/>
    </source>
</evidence>
<feature type="region of interest" description="Disordered" evidence="1">
    <location>
        <begin position="50"/>
        <end position="249"/>
    </location>
</feature>
<name>A0ABQ9VGN3_SAGOE</name>
<accession>A0ABQ9VGN3</accession>
<gene>
    <name evidence="2" type="ORF">P7K49_012662</name>
</gene>
<reference evidence="2 3" key="1">
    <citation type="submission" date="2023-05" db="EMBL/GenBank/DDBJ databases">
        <title>B98-5 Cell Line De Novo Hybrid Assembly: An Optical Mapping Approach.</title>
        <authorList>
            <person name="Kananen K."/>
            <person name="Auerbach J.A."/>
            <person name="Kautto E."/>
            <person name="Blachly J.S."/>
        </authorList>
    </citation>
    <scope>NUCLEOTIDE SEQUENCE [LARGE SCALE GENOMIC DNA]</scope>
    <source>
        <strain evidence="2">B95-8</strain>
        <tissue evidence="2">Cell line</tissue>
    </source>
</reference>
<evidence type="ECO:0000313" key="2">
    <source>
        <dbReference type="EMBL" id="KAK2107497.1"/>
    </source>
</evidence>
<dbReference type="EMBL" id="JASSZA010000006">
    <property type="protein sequence ID" value="KAK2107497.1"/>
    <property type="molecule type" value="Genomic_DNA"/>
</dbReference>